<name>A0A0D6ESY3_SPOSA</name>
<dbReference type="UniPathway" id="UPA00251">
    <property type="reaction ID" value="UER00320"/>
</dbReference>
<dbReference type="CDD" id="cd06578">
    <property type="entry name" value="HemD"/>
    <property type="match status" value="1"/>
</dbReference>
<dbReference type="GO" id="GO:0005829">
    <property type="term" value="C:cytosol"/>
    <property type="evidence" value="ECO:0007669"/>
    <property type="project" value="TreeGrafter"/>
</dbReference>
<evidence type="ECO:0000313" key="4">
    <source>
        <dbReference type="Proteomes" id="UP000243876"/>
    </source>
</evidence>
<dbReference type="Proteomes" id="UP000243876">
    <property type="component" value="Unassembled WGS sequence"/>
</dbReference>
<dbReference type="SUPFAM" id="SSF69618">
    <property type="entry name" value="HemD-like"/>
    <property type="match status" value="1"/>
</dbReference>
<dbReference type="PANTHER" id="PTHR12390:SF0">
    <property type="entry name" value="UROPORPHYRINOGEN-III SYNTHASE"/>
    <property type="match status" value="1"/>
</dbReference>
<feature type="domain" description="Tetrapyrrole biosynthesis uroporphyrinogen III synthase" evidence="2">
    <location>
        <begin position="30"/>
        <end position="270"/>
    </location>
</feature>
<evidence type="ECO:0000313" key="3">
    <source>
        <dbReference type="EMBL" id="CEQ42670.1"/>
    </source>
</evidence>
<sequence length="366" mass="38721">MAPSSHLILLRAPSTEPDQDPYALALSSSPGWTLHHLPILDTGFVNLPQLAQAIQHVHAARHYAGVIMTSARSAEAWSLARGLLPAEPPACSSLPFFVVGLNTRTALLRSPSPPAPSSVHGASTTGTGDLLARYILSHRPLLPTPSLNRPLLYLTGDKNRDTLPRLLKEGGVETRPLQVYETTKRDGFDEALEARLRSIREQADPGGRIWIALFSPSGAEASLASLRRLGLLPAPPSPASPGAEASDHSFPSVAPRVRLAAIGPTTRDYLVHEVGVALRPCTPSRANTAGRHRPASSALALTRGQDPPTGGGPTGRGATPSRTRKKHGKAYDGTPTPTQLHSPVNATRAFRKPTLIVGADRPGAPV</sequence>
<keyword evidence="4" id="KW-1185">Reference proteome</keyword>
<dbReference type="InterPro" id="IPR039793">
    <property type="entry name" value="UROS/Hem4"/>
</dbReference>
<dbReference type="Pfam" id="PF02602">
    <property type="entry name" value="HEM4"/>
    <property type="match status" value="1"/>
</dbReference>
<evidence type="ECO:0000259" key="2">
    <source>
        <dbReference type="Pfam" id="PF02602"/>
    </source>
</evidence>
<accession>A0A0D6ESY3</accession>
<dbReference type="EMBL" id="CENE01000032">
    <property type="protein sequence ID" value="CEQ42670.1"/>
    <property type="molecule type" value="Genomic_DNA"/>
</dbReference>
<dbReference type="GO" id="GO:0006782">
    <property type="term" value="P:protoporphyrinogen IX biosynthetic process"/>
    <property type="evidence" value="ECO:0007669"/>
    <property type="project" value="UniProtKB-UniPathway"/>
</dbReference>
<dbReference type="GO" id="GO:0004852">
    <property type="term" value="F:uroporphyrinogen-III synthase activity"/>
    <property type="evidence" value="ECO:0007669"/>
    <property type="project" value="InterPro"/>
</dbReference>
<gene>
    <name evidence="3" type="primary">SPOSA6832_04524</name>
</gene>
<organism evidence="3 4">
    <name type="scientific">Sporidiobolus salmonicolor</name>
    <name type="common">Yeast-like fungus</name>
    <name type="synonym">Sporobolomyces salmonicolor</name>
    <dbReference type="NCBI Taxonomy" id="5005"/>
    <lineage>
        <taxon>Eukaryota</taxon>
        <taxon>Fungi</taxon>
        <taxon>Dikarya</taxon>
        <taxon>Basidiomycota</taxon>
        <taxon>Pucciniomycotina</taxon>
        <taxon>Microbotryomycetes</taxon>
        <taxon>Sporidiobolales</taxon>
        <taxon>Sporidiobolaceae</taxon>
        <taxon>Sporobolomyces</taxon>
    </lineage>
</organism>
<dbReference type="Gene3D" id="3.40.50.10090">
    <property type="match status" value="2"/>
</dbReference>
<feature type="compositionally biased region" description="Polar residues" evidence="1">
    <location>
        <begin position="335"/>
        <end position="345"/>
    </location>
</feature>
<dbReference type="OrthoDB" id="5595751at2759"/>
<dbReference type="AlphaFoldDB" id="A0A0D6ESY3"/>
<feature type="region of interest" description="Disordered" evidence="1">
    <location>
        <begin position="281"/>
        <end position="366"/>
    </location>
</feature>
<dbReference type="PANTHER" id="PTHR12390">
    <property type="entry name" value="UROPORPHYRINOGEN III SYNTHASE"/>
    <property type="match status" value="1"/>
</dbReference>
<evidence type="ECO:0000256" key="1">
    <source>
        <dbReference type="SAM" id="MobiDB-lite"/>
    </source>
</evidence>
<proteinExistence type="predicted"/>
<dbReference type="InterPro" id="IPR036108">
    <property type="entry name" value="4pyrrol_syn_uPrphyn_synt_sf"/>
</dbReference>
<reference evidence="4" key="1">
    <citation type="submission" date="2015-02" db="EMBL/GenBank/DDBJ databases">
        <authorList>
            <person name="Gon?alves P."/>
        </authorList>
    </citation>
    <scope>NUCLEOTIDE SEQUENCE [LARGE SCALE GENOMIC DNA]</scope>
</reference>
<protein>
    <submittedName>
        <fullName evidence="3">SPOSA6832_04524-mRNA-1:cds</fullName>
    </submittedName>
</protein>
<dbReference type="InterPro" id="IPR003754">
    <property type="entry name" value="4pyrrol_synth_uPrphyn_synth"/>
</dbReference>
<dbReference type="GO" id="GO:0006780">
    <property type="term" value="P:uroporphyrinogen III biosynthetic process"/>
    <property type="evidence" value="ECO:0007669"/>
    <property type="project" value="InterPro"/>
</dbReference>